<evidence type="ECO:0000313" key="3">
    <source>
        <dbReference type="Proteomes" id="UP000499080"/>
    </source>
</evidence>
<feature type="transmembrane region" description="Helical" evidence="1">
    <location>
        <begin position="213"/>
        <end position="233"/>
    </location>
</feature>
<feature type="transmembrane region" description="Helical" evidence="1">
    <location>
        <begin position="112"/>
        <end position="131"/>
    </location>
</feature>
<reference evidence="2 3" key="1">
    <citation type="journal article" date="2019" name="Sci. Rep.">
        <title>Orb-weaving spider Araneus ventricosus genome elucidates the spidroin gene catalogue.</title>
        <authorList>
            <person name="Kono N."/>
            <person name="Nakamura H."/>
            <person name="Ohtoshi R."/>
            <person name="Moran D.A.P."/>
            <person name="Shinohara A."/>
            <person name="Yoshida Y."/>
            <person name="Fujiwara M."/>
            <person name="Mori M."/>
            <person name="Tomita M."/>
            <person name="Arakawa K."/>
        </authorList>
    </citation>
    <scope>NUCLEOTIDE SEQUENCE [LARGE SCALE GENOMIC DNA]</scope>
</reference>
<keyword evidence="3" id="KW-1185">Reference proteome</keyword>
<evidence type="ECO:0000256" key="1">
    <source>
        <dbReference type="SAM" id="Phobius"/>
    </source>
</evidence>
<keyword evidence="1" id="KW-1133">Transmembrane helix</keyword>
<feature type="transmembrane region" description="Helical" evidence="1">
    <location>
        <begin position="176"/>
        <end position="193"/>
    </location>
</feature>
<dbReference type="EMBL" id="BGPR01000189">
    <property type="protein sequence ID" value="GBM03290.1"/>
    <property type="molecule type" value="Genomic_DNA"/>
</dbReference>
<dbReference type="OrthoDB" id="5800391at2759"/>
<dbReference type="AlphaFoldDB" id="A0A4Y2CG55"/>
<feature type="transmembrane region" description="Helical" evidence="1">
    <location>
        <begin position="273"/>
        <end position="297"/>
    </location>
</feature>
<comment type="caution">
    <text evidence="2">The sequence shown here is derived from an EMBL/GenBank/DDBJ whole genome shotgun (WGS) entry which is preliminary data.</text>
</comment>
<gene>
    <name evidence="2" type="ORF">AVEN_142573_1</name>
</gene>
<keyword evidence="1" id="KW-0812">Transmembrane</keyword>
<accession>A0A4Y2CG55</accession>
<sequence>MSSCEKHTESDGITSIAEPAASIVKAAERITINNILTCVLPDRKKILLPRYRILSKVTTDIEDQSVPQRSVMVETGNFKFRAQKYFSKMKSTSEYFEIIPSNYFMIVEIFDVPFYFIVVVTQILFVTFYSFTCRNIQIALSYLRNQIYKASSPEDLQKSIAVHEKILREMSIFDKHFSFSAFLSVLLAMTIIFRSSYKLAFQTYLSQNLKLNMIASIIFYSSLQLTLMISASLTNEAVKETRYVLQESLKKHRICVFQKLALKDEMEDKELTLWNICVVSRSLIISSIGTLLNYGILLGTLGK</sequence>
<evidence type="ECO:0000313" key="2">
    <source>
        <dbReference type="EMBL" id="GBM03290.1"/>
    </source>
</evidence>
<name>A0A4Y2CG55_ARAVE</name>
<evidence type="ECO:0008006" key="4">
    <source>
        <dbReference type="Google" id="ProtNLM"/>
    </source>
</evidence>
<keyword evidence="1" id="KW-0472">Membrane</keyword>
<organism evidence="2 3">
    <name type="scientific">Araneus ventricosus</name>
    <name type="common">Orbweaver spider</name>
    <name type="synonym">Epeira ventricosa</name>
    <dbReference type="NCBI Taxonomy" id="182803"/>
    <lineage>
        <taxon>Eukaryota</taxon>
        <taxon>Metazoa</taxon>
        <taxon>Ecdysozoa</taxon>
        <taxon>Arthropoda</taxon>
        <taxon>Chelicerata</taxon>
        <taxon>Arachnida</taxon>
        <taxon>Araneae</taxon>
        <taxon>Araneomorphae</taxon>
        <taxon>Entelegynae</taxon>
        <taxon>Araneoidea</taxon>
        <taxon>Araneidae</taxon>
        <taxon>Araneus</taxon>
    </lineage>
</organism>
<dbReference type="Proteomes" id="UP000499080">
    <property type="component" value="Unassembled WGS sequence"/>
</dbReference>
<proteinExistence type="predicted"/>
<protein>
    <recommendedName>
        <fullName evidence="4">Gustatory receptor</fullName>
    </recommendedName>
</protein>